<sequence length="655" mass="73705">MPGSIQVSVLDFKELPSSSNSVKVALGKVEHEAGEKETFSFPLTNLRDNLIISIQDSEGNQISHSGIRTMSIIEKGTWDDLFPIEGGGLIHMKLQFILNDEERNRIRSMREAAMKKKQAEILNSRLRKTESAKSLTSLLQRHEVSDVLRDTSSQYFQRSSSNSDAAKARSLNLLDDISLKAAESSHVIKEESFQKQSFTDPTDKKEETSFPPTIKTQASQTDLIKNNEAEKLDLSGDSGDKLYEQNLEEKITCDINIKNKETTSTPSLQETEVNTIKSNEIQPSLQESVEDTNIHASESKPSNDEKLDKQNLEEKIQKSKPSTSSQETEVNTIKNNEKRLQETSSQDITSSRSIIAKKIKSFSPKVEGEQDKITPRNIKKMISVFESSISQDRTPLKPLSMKSYKLGTLRVKDNDQKLETSSSTRLRNSFSMSDLQKNINVTKEEQDGFENFVKPSETNDSKGIENLSNNEEKFTLMETNTKKLPEACQEDATVSGRKPLDNEKSIEHIESESVNGGMTSNDNHEDFEHDIDCKIEEKDHQEKIVASNSIPEIVVKGEVQCGNDENMKQGEEIVHILGNSSPKSVDEEASNGSVKQVIKIAIVVGFGVLVFFLRQREPRKGKKKENYRALKNQVFMNKRGSIEEQRVKFGVMKMS</sequence>
<proteinExistence type="predicted"/>
<keyword evidence="2" id="KW-0472">Membrane</keyword>
<evidence type="ECO:0000256" key="1">
    <source>
        <dbReference type="SAM" id="MobiDB-lite"/>
    </source>
</evidence>
<evidence type="ECO:0000256" key="2">
    <source>
        <dbReference type="SAM" id="Phobius"/>
    </source>
</evidence>
<feature type="transmembrane region" description="Helical" evidence="2">
    <location>
        <begin position="597"/>
        <end position="614"/>
    </location>
</feature>
<dbReference type="PANTHER" id="PTHR36810">
    <property type="entry name" value="BNACNNG47150D PROTEIN"/>
    <property type="match status" value="1"/>
</dbReference>
<keyword evidence="2" id="KW-0812">Transmembrane</keyword>
<protein>
    <submittedName>
        <fullName evidence="3">Uncharacterized protein</fullName>
    </submittedName>
</protein>
<feature type="region of interest" description="Disordered" evidence="1">
    <location>
        <begin position="262"/>
        <end position="350"/>
    </location>
</feature>
<dbReference type="EMBL" id="CAKMRJ010002223">
    <property type="protein sequence ID" value="CAH1425211.1"/>
    <property type="molecule type" value="Genomic_DNA"/>
</dbReference>
<organism evidence="3 4">
    <name type="scientific">Lactuca virosa</name>
    <dbReference type="NCBI Taxonomy" id="75947"/>
    <lineage>
        <taxon>Eukaryota</taxon>
        <taxon>Viridiplantae</taxon>
        <taxon>Streptophyta</taxon>
        <taxon>Embryophyta</taxon>
        <taxon>Tracheophyta</taxon>
        <taxon>Spermatophyta</taxon>
        <taxon>Magnoliopsida</taxon>
        <taxon>eudicotyledons</taxon>
        <taxon>Gunneridae</taxon>
        <taxon>Pentapetalae</taxon>
        <taxon>asterids</taxon>
        <taxon>campanulids</taxon>
        <taxon>Asterales</taxon>
        <taxon>Asteraceae</taxon>
        <taxon>Cichorioideae</taxon>
        <taxon>Cichorieae</taxon>
        <taxon>Lactucinae</taxon>
        <taxon>Lactuca</taxon>
    </lineage>
</organism>
<feature type="region of interest" description="Disordered" evidence="1">
    <location>
        <begin position="191"/>
        <end position="213"/>
    </location>
</feature>
<name>A0AAU9MDQ8_9ASTR</name>
<evidence type="ECO:0000313" key="4">
    <source>
        <dbReference type="Proteomes" id="UP001157418"/>
    </source>
</evidence>
<reference evidence="3 4" key="1">
    <citation type="submission" date="2022-01" db="EMBL/GenBank/DDBJ databases">
        <authorList>
            <person name="Xiong W."/>
            <person name="Schranz E."/>
        </authorList>
    </citation>
    <scope>NUCLEOTIDE SEQUENCE [LARGE SCALE GENOMIC DNA]</scope>
</reference>
<feature type="compositionally biased region" description="Basic and acidic residues" evidence="1">
    <location>
        <begin position="297"/>
        <end position="317"/>
    </location>
</feature>
<accession>A0AAU9MDQ8</accession>
<feature type="compositionally biased region" description="Polar residues" evidence="1">
    <location>
        <begin position="319"/>
        <end position="334"/>
    </location>
</feature>
<dbReference type="PANTHER" id="PTHR36810:SF1">
    <property type="entry name" value="OS05G0232200 PROTEIN"/>
    <property type="match status" value="1"/>
</dbReference>
<keyword evidence="2" id="KW-1133">Transmembrane helix</keyword>
<comment type="caution">
    <text evidence="3">The sequence shown here is derived from an EMBL/GenBank/DDBJ whole genome shotgun (WGS) entry which is preliminary data.</text>
</comment>
<evidence type="ECO:0000313" key="3">
    <source>
        <dbReference type="EMBL" id="CAH1425211.1"/>
    </source>
</evidence>
<feature type="region of interest" description="Disordered" evidence="1">
    <location>
        <begin position="446"/>
        <end position="470"/>
    </location>
</feature>
<keyword evidence="4" id="KW-1185">Reference proteome</keyword>
<feature type="compositionally biased region" description="Polar residues" evidence="1">
    <location>
        <begin position="262"/>
        <end position="287"/>
    </location>
</feature>
<dbReference type="AlphaFoldDB" id="A0AAU9MDQ8"/>
<dbReference type="Proteomes" id="UP001157418">
    <property type="component" value="Unassembled WGS sequence"/>
</dbReference>
<gene>
    <name evidence="3" type="ORF">LVIROSA_LOCUS12366</name>
</gene>